<sequence>MRPAGLIHPLLLVQEPAFIFTMFLSVSATDMYQISQLMSTPVANSAQSEKEYAAEPSPRCILPSSVCDFLDGDSPFEGRSGDPLTGSPFTCRRSPRLLTNGYYIWTEDSFLCDEGGNITLSPSQTRVLYKENLVRIFRKKRRIRRSFSSLFDLSASDSWLHESVFDDVDSFPSEDVWLEGVRRLETNHCKENGGDFDCSLTDDWESQKLNAESVKASFSGPVASQRPRENSYGSSPQSQWTASERFQEDMLDHPKTSLLREVFFQAILLAACLIISACARWFLGGIIASVFSCSLVIIIAFTEDLIRRNAEHNDCVIFSLEELSLHQQEIERLEHIDKWCRDLKILYLQNNLIGKIENVSKLKKLEYLNLALNNIEKIENLEGCEGLTKLDLTVNFIGELSSVKTLRGNIHLKELFLMGNPCADFDGYRQFVLATLQQLKWLDGKEIERSERIRALQNFAAVEQKIREQEKAYCLKRAKDKEEAQRKLKEEENKSKMERNHTGSDGHWYTDISAPLPPSEDSKGYIQAPETQEGQCKEKKLDDREDDLEFWNKPSLYTPESRLETLRHMEKQRRDQERLSEKKKKVKPPRMLVTEDGRALNVNEPKLDFTLKDDEKRNQIVLDLAVYRYMDTSLIDVDVQPTYVRVMVKGKPFQLVLPAEVKPDSSFAKRSQTTGHLVVCMPKVGEVIIGCQRTSKPVKSMPDSSRGPTSQRSQQMERLEVDPSKRSIPDVANIVQEKKHTPRRVRAEPKIIPSEEEPDFEDNPEVPPLI</sequence>
<organism evidence="1 2">
    <name type="scientific">Rangifer tarandus platyrhynchus</name>
    <name type="common">Svalbard reindeer</name>
    <dbReference type="NCBI Taxonomy" id="3082113"/>
    <lineage>
        <taxon>Eukaryota</taxon>
        <taxon>Metazoa</taxon>
        <taxon>Chordata</taxon>
        <taxon>Craniata</taxon>
        <taxon>Vertebrata</taxon>
        <taxon>Euteleostomi</taxon>
        <taxon>Mammalia</taxon>
        <taxon>Eutheria</taxon>
        <taxon>Laurasiatheria</taxon>
        <taxon>Artiodactyla</taxon>
        <taxon>Ruminantia</taxon>
        <taxon>Pecora</taxon>
        <taxon>Cervidae</taxon>
        <taxon>Odocoileinae</taxon>
        <taxon>Rangifer</taxon>
    </lineage>
</organism>
<dbReference type="Proteomes" id="UP001162501">
    <property type="component" value="Chromosome 11"/>
</dbReference>
<accession>A0ACB0DX34</accession>
<reference evidence="1" key="1">
    <citation type="submission" date="2023-05" db="EMBL/GenBank/DDBJ databases">
        <authorList>
            <consortium name="ELIXIR-Norway"/>
        </authorList>
    </citation>
    <scope>NUCLEOTIDE SEQUENCE</scope>
</reference>
<gene>
    <name evidence="1" type="ORF">MRATA1EN3_LOCUS3937</name>
</gene>
<dbReference type="EMBL" id="OX596095">
    <property type="protein sequence ID" value="CAI9692724.1"/>
    <property type="molecule type" value="Genomic_DNA"/>
</dbReference>
<name>A0ACB0DX34_RANTA</name>
<evidence type="ECO:0000313" key="1">
    <source>
        <dbReference type="EMBL" id="CAI9692724.1"/>
    </source>
</evidence>
<evidence type="ECO:0000313" key="2">
    <source>
        <dbReference type="Proteomes" id="UP001162501"/>
    </source>
</evidence>
<protein>
    <submittedName>
        <fullName evidence="1">Uncharacterized protein</fullName>
    </submittedName>
</protein>
<proteinExistence type="predicted"/>